<feature type="non-terminal residue" evidence="1">
    <location>
        <position position="37"/>
    </location>
</feature>
<name>X1S417_9ZZZZ</name>
<protein>
    <submittedName>
        <fullName evidence="1">Uncharacterized protein</fullName>
    </submittedName>
</protein>
<dbReference type="EMBL" id="BARW01007474">
    <property type="protein sequence ID" value="GAI87638.1"/>
    <property type="molecule type" value="Genomic_DNA"/>
</dbReference>
<dbReference type="AlphaFoldDB" id="X1S417"/>
<sequence length="37" mass="3928">MAIQLPSYSISLNAFEAGVLMGMIEGSEERIKPSLSG</sequence>
<organism evidence="1">
    <name type="scientific">marine sediment metagenome</name>
    <dbReference type="NCBI Taxonomy" id="412755"/>
    <lineage>
        <taxon>unclassified sequences</taxon>
        <taxon>metagenomes</taxon>
        <taxon>ecological metagenomes</taxon>
    </lineage>
</organism>
<comment type="caution">
    <text evidence="1">The sequence shown here is derived from an EMBL/GenBank/DDBJ whole genome shotgun (WGS) entry which is preliminary data.</text>
</comment>
<evidence type="ECO:0000313" key="1">
    <source>
        <dbReference type="EMBL" id="GAI87638.1"/>
    </source>
</evidence>
<gene>
    <name evidence="1" type="ORF">S12H4_15540</name>
</gene>
<accession>X1S417</accession>
<proteinExistence type="predicted"/>
<reference evidence="1" key="1">
    <citation type="journal article" date="2014" name="Front. Microbiol.">
        <title>High frequency of phylogenetically diverse reductive dehalogenase-homologous genes in deep subseafloor sedimentary metagenomes.</title>
        <authorList>
            <person name="Kawai M."/>
            <person name="Futagami T."/>
            <person name="Toyoda A."/>
            <person name="Takaki Y."/>
            <person name="Nishi S."/>
            <person name="Hori S."/>
            <person name="Arai W."/>
            <person name="Tsubouchi T."/>
            <person name="Morono Y."/>
            <person name="Uchiyama I."/>
            <person name="Ito T."/>
            <person name="Fujiyama A."/>
            <person name="Inagaki F."/>
            <person name="Takami H."/>
        </authorList>
    </citation>
    <scope>NUCLEOTIDE SEQUENCE</scope>
    <source>
        <strain evidence="1">Expedition CK06-06</strain>
    </source>
</reference>